<evidence type="ECO:0000259" key="6">
    <source>
        <dbReference type="Pfam" id="PF00460"/>
    </source>
</evidence>
<name>A0A833L062_UNCSA</name>
<evidence type="ECO:0000256" key="1">
    <source>
        <dbReference type="ARBA" id="ARBA00004117"/>
    </source>
</evidence>
<proteinExistence type="inferred from homology"/>
<dbReference type="PIRSF" id="PIRSF002889">
    <property type="entry name" value="Rod_FlgB"/>
    <property type="match status" value="1"/>
</dbReference>
<sequence>MPSGIVFDPVFGDLEKAMKIAAAKQSVISHNIANANTPGFEKLEFDEELNRAVRSNEKVSIEKEMAALSNNSINYASYVKILSAKLNNLKTIATQGRR</sequence>
<evidence type="ECO:0000256" key="4">
    <source>
        <dbReference type="ARBA" id="ARBA00023143"/>
    </source>
</evidence>
<comment type="function">
    <text evidence="5">Structural component of flagellum, the bacterial motility apparatus. Part of the rod structure of flagellar basal body.</text>
</comment>
<evidence type="ECO:0000313" key="7">
    <source>
        <dbReference type="EMBL" id="KAF0133472.1"/>
    </source>
</evidence>
<dbReference type="AlphaFoldDB" id="A0A833L062"/>
<gene>
    <name evidence="7" type="ORF">FD145_1271</name>
</gene>
<dbReference type="InterPro" id="IPR006300">
    <property type="entry name" value="FlgB"/>
</dbReference>
<feature type="domain" description="Flagellar basal body rod protein N-terminal" evidence="6">
    <location>
        <begin position="16"/>
        <end position="40"/>
    </location>
</feature>
<dbReference type="Pfam" id="PF00460">
    <property type="entry name" value="Flg_bb_rod"/>
    <property type="match status" value="1"/>
</dbReference>
<dbReference type="Proteomes" id="UP000488506">
    <property type="component" value="Unassembled WGS sequence"/>
</dbReference>
<evidence type="ECO:0000256" key="5">
    <source>
        <dbReference type="ARBA" id="ARBA00024934"/>
    </source>
</evidence>
<dbReference type="InterPro" id="IPR001444">
    <property type="entry name" value="Flag_bb_rod_N"/>
</dbReference>
<keyword evidence="4" id="KW-0975">Bacterial flagellum</keyword>
<organism evidence="7 8">
    <name type="scientific">Candidatus Saganbacteria bacterium</name>
    <dbReference type="NCBI Taxonomy" id="2575572"/>
    <lineage>
        <taxon>Bacteria</taxon>
        <taxon>Bacillati</taxon>
        <taxon>Saganbacteria</taxon>
    </lineage>
</organism>
<protein>
    <recommendedName>
        <fullName evidence="3">Flagellar basal body rod protein FlgB</fullName>
    </recommendedName>
</protein>
<comment type="subcellular location">
    <subcellularLocation>
        <location evidence="1">Bacterial flagellum basal body</location>
    </subcellularLocation>
</comment>
<comment type="caution">
    <text evidence="7">The sequence shown here is derived from an EMBL/GenBank/DDBJ whole genome shotgun (WGS) entry which is preliminary data.</text>
</comment>
<accession>A0A833L062</accession>
<dbReference type="EMBL" id="WPAF01000025">
    <property type="protein sequence ID" value="KAF0133472.1"/>
    <property type="molecule type" value="Genomic_DNA"/>
</dbReference>
<reference evidence="7 8" key="1">
    <citation type="submission" date="2019-12" db="EMBL/GenBank/DDBJ databases">
        <authorList>
            <person name="Wolfe R."/>
            <person name="Danczak R."/>
            <person name="Wilkins M."/>
        </authorList>
    </citation>
    <scope>NUCLEOTIDE SEQUENCE [LARGE SCALE GENOMIC DNA]</scope>
    <source>
        <strain evidence="7">X2_MaxBin.013</strain>
    </source>
</reference>
<evidence type="ECO:0000256" key="3">
    <source>
        <dbReference type="ARBA" id="ARBA00014376"/>
    </source>
</evidence>
<evidence type="ECO:0000313" key="8">
    <source>
        <dbReference type="Proteomes" id="UP000488506"/>
    </source>
</evidence>
<dbReference type="GO" id="GO:0071973">
    <property type="term" value="P:bacterial-type flagellum-dependent cell motility"/>
    <property type="evidence" value="ECO:0007669"/>
    <property type="project" value="InterPro"/>
</dbReference>
<evidence type="ECO:0000256" key="2">
    <source>
        <dbReference type="ARBA" id="ARBA00009677"/>
    </source>
</evidence>
<comment type="similarity">
    <text evidence="2">Belongs to the flagella basal body rod proteins family.</text>
</comment>
<dbReference type="GO" id="GO:0030694">
    <property type="term" value="C:bacterial-type flagellum basal body, rod"/>
    <property type="evidence" value="ECO:0007669"/>
    <property type="project" value="InterPro"/>
</dbReference>